<dbReference type="AlphaFoldDB" id="A0A8J3QJP9"/>
<keyword evidence="3" id="KW-1185">Reference proteome</keyword>
<accession>A0A8J3QJP9</accession>
<name>A0A8J3QJP9_9ACTN</name>
<feature type="signal peptide" evidence="1">
    <location>
        <begin position="1"/>
        <end position="29"/>
    </location>
</feature>
<gene>
    <name evidence="2" type="ORF">Rhe02_93790</name>
</gene>
<dbReference type="RefSeq" id="WP_203915029.1">
    <property type="nucleotide sequence ID" value="NZ_BONY01000127.1"/>
</dbReference>
<organism evidence="2 3">
    <name type="scientific">Rhizocola hellebori</name>
    <dbReference type="NCBI Taxonomy" id="1392758"/>
    <lineage>
        <taxon>Bacteria</taxon>
        <taxon>Bacillati</taxon>
        <taxon>Actinomycetota</taxon>
        <taxon>Actinomycetes</taxon>
        <taxon>Micromonosporales</taxon>
        <taxon>Micromonosporaceae</taxon>
        <taxon>Rhizocola</taxon>
    </lineage>
</organism>
<evidence type="ECO:0000256" key="1">
    <source>
        <dbReference type="SAM" id="SignalP"/>
    </source>
</evidence>
<dbReference type="EMBL" id="BONY01000127">
    <property type="protein sequence ID" value="GIH11312.1"/>
    <property type="molecule type" value="Genomic_DNA"/>
</dbReference>
<protein>
    <recommendedName>
        <fullName evidence="4">Secreted protein</fullName>
    </recommendedName>
</protein>
<reference evidence="2" key="1">
    <citation type="submission" date="2021-01" db="EMBL/GenBank/DDBJ databases">
        <title>Whole genome shotgun sequence of Rhizocola hellebori NBRC 109834.</title>
        <authorList>
            <person name="Komaki H."/>
            <person name="Tamura T."/>
        </authorList>
    </citation>
    <scope>NUCLEOTIDE SEQUENCE</scope>
    <source>
        <strain evidence="2">NBRC 109834</strain>
    </source>
</reference>
<sequence>MLSISVQRWLIIPLVASAAVLAVPTAASAKPIQFFEERAEAFWEVPHACADGSTVPGTLLVSTTRAFSAPDTEDPTPTARLQFLAVCPGGFSFSWGAPAVPATITSNRRLKHLTANGTGVARDILGVSHPVTFDVAWQKAGPLERTVNAPGSITKERVQTADGVVTFDGTVLFDGPSNHPTRPAPFIRVDIEK</sequence>
<comment type="caution">
    <text evidence="2">The sequence shown here is derived from an EMBL/GenBank/DDBJ whole genome shotgun (WGS) entry which is preliminary data.</text>
</comment>
<keyword evidence="1" id="KW-0732">Signal</keyword>
<evidence type="ECO:0000313" key="3">
    <source>
        <dbReference type="Proteomes" id="UP000612899"/>
    </source>
</evidence>
<evidence type="ECO:0008006" key="4">
    <source>
        <dbReference type="Google" id="ProtNLM"/>
    </source>
</evidence>
<feature type="chain" id="PRO_5035187152" description="Secreted protein" evidence="1">
    <location>
        <begin position="30"/>
        <end position="193"/>
    </location>
</feature>
<evidence type="ECO:0000313" key="2">
    <source>
        <dbReference type="EMBL" id="GIH11312.1"/>
    </source>
</evidence>
<dbReference type="Proteomes" id="UP000612899">
    <property type="component" value="Unassembled WGS sequence"/>
</dbReference>
<proteinExistence type="predicted"/>